<reference evidence="4 5" key="1">
    <citation type="submission" date="2015-01" db="EMBL/GenBank/DDBJ databases">
        <title>Evolution of Trichinella species and genotypes.</title>
        <authorList>
            <person name="Korhonen P.K."/>
            <person name="Edoardo P."/>
            <person name="Giuseppe L.R."/>
            <person name="Gasser R.B."/>
        </authorList>
    </citation>
    <scope>NUCLEOTIDE SEQUENCE [LARGE SCALE GENOMIC DNA]</scope>
    <source>
        <strain evidence="4">ISS141</strain>
    </source>
</reference>
<dbReference type="InterPro" id="IPR003609">
    <property type="entry name" value="Pan_app"/>
</dbReference>
<name>A0A0V0YFK6_TRIPS</name>
<dbReference type="Pfam" id="PF00024">
    <property type="entry name" value="PAN_1"/>
    <property type="match status" value="4"/>
</dbReference>
<dbReference type="EMBL" id="JYDU01000016">
    <property type="protein sequence ID" value="KRX99137.1"/>
    <property type="molecule type" value="Genomic_DNA"/>
</dbReference>
<evidence type="ECO:0000256" key="2">
    <source>
        <dbReference type="SAM" id="MobiDB-lite"/>
    </source>
</evidence>
<sequence>MNHMSRLLKRNNAKQGNIKQGNEEEEEEEEDDEQPGPSTQREEIVHDTEDNTGIKVEMKIDVMEETCEVIFERRSEVTGYSYFQETESINSLENCLALCRMSNDPACSAVDFSIDKGECTLLTVNPNALPYPRKRNGEFVIIVNCKPWDTEDLPLYSDLNEETGYDVSEPSSNQAEMNEDDESKIQLEILQEICKVHFAKGTVISNYSFFQETETVDSLPSCLTSCRLTDSPSVCAAVEYNPFNGQCQLFAFNLKAEKHTKNQESEFAIIQSCESSEERGEDEEEEEEEEAKKWEKANVRHLTACVTCCRIELQCSAVMFSSTDRVCGFYSTSEDEVVEKNSENAFVEIVDCRLDRLHERYRNPPFMKYFLPTLEELCTIEFYTLTALSEWKTIGLPVNATNLINCFEACRVTASSEHCSAVNFLLNGECILLQKATPDDMYDVQPNSLAVAEQFMIYVKPLEKLCTVEKKLIETSLIAESLIEQWSMANLEMCISACIIRRSGIPCQSVVFDSQQDHNCKLLDNSFLQTSSAHHGSSPQSELYIIHSCDRDENLVIPTQMQLEITQESCTVFFLRERTATGFSYFHQDFAHTLNNCLALCRMTFEPFECMAVDYNSANNQCVLLKLNPDAFPYARQHGSEFVIIENCEPLENDATLTENASQTDEVEFQQIGDNTGVEARMNLNVLQESCLVYFLREASVTGYSFFNQETSIDSLKNCITLCRLADAQHDCTAVHFTADSKECTLLRVNPNADPYTRQPQSEFVVIGDCAPKNLSLIKSTVAIYQMLEECNGNYYKDAVIPGFNDVQKIKNINSFPRCLHHCRVEALTETCDAVLFSKEEKKCTLFKRDGDVAANKTAEEIFIELTDCHDDRSEERKYNPAPLKYYFPEEKEICLIEFYVQRTISSWSQINELQNVTSMRTCMEECRSKQQSQSEKCAAFNINNDRKCRLFKKDGTAPLYTVMDGGIFGEILLCYPGNMVDLLSASAIPDVTRTVQEEELFLLPSYDYLPSSSEEEAANISEYPSESEASEILTEDVQRNETCYVAQSGAESEELTDDSDNHIAERSVAIYQLLEECHVNFLLKGEVVVGYKLVNSEEIELFIPNMSLYCTVEKRPLVERYASNYLEEWTAISKEICIGYCLARSLYNKCNATMYSSKAQMCIILLHRLNGTVTTDIQGPLSLYRILKCHKPH</sequence>
<keyword evidence="1" id="KW-0175">Coiled coil</keyword>
<feature type="domain" description="Apple" evidence="3">
    <location>
        <begin position="791"/>
        <end position="869"/>
    </location>
</feature>
<evidence type="ECO:0000313" key="5">
    <source>
        <dbReference type="Proteomes" id="UP000054815"/>
    </source>
</evidence>
<dbReference type="PROSITE" id="PS50948">
    <property type="entry name" value="PAN"/>
    <property type="match status" value="5"/>
</dbReference>
<feature type="domain" description="Apple" evidence="3">
    <location>
        <begin position="466"/>
        <end position="549"/>
    </location>
</feature>
<evidence type="ECO:0000259" key="3">
    <source>
        <dbReference type="PROSITE" id="PS50948"/>
    </source>
</evidence>
<feature type="compositionally biased region" description="Acidic residues" evidence="2">
    <location>
        <begin position="23"/>
        <end position="34"/>
    </location>
</feature>
<organism evidence="4 5">
    <name type="scientific">Trichinella pseudospiralis</name>
    <name type="common">Parasitic roundworm</name>
    <dbReference type="NCBI Taxonomy" id="6337"/>
    <lineage>
        <taxon>Eukaryota</taxon>
        <taxon>Metazoa</taxon>
        <taxon>Ecdysozoa</taxon>
        <taxon>Nematoda</taxon>
        <taxon>Enoplea</taxon>
        <taxon>Dorylaimia</taxon>
        <taxon>Trichinellida</taxon>
        <taxon>Trichinellidae</taxon>
        <taxon>Trichinella</taxon>
    </lineage>
</organism>
<evidence type="ECO:0000313" key="4">
    <source>
        <dbReference type="EMBL" id="KRX99137.1"/>
    </source>
</evidence>
<feature type="compositionally biased region" description="Basic residues" evidence="2">
    <location>
        <begin position="1"/>
        <end position="12"/>
    </location>
</feature>
<dbReference type="SMART" id="SM00473">
    <property type="entry name" value="PAN_AP"/>
    <property type="match status" value="7"/>
</dbReference>
<comment type="caution">
    <text evidence="4">The sequence shown here is derived from an EMBL/GenBank/DDBJ whole genome shotgun (WGS) entry which is preliminary data.</text>
</comment>
<feature type="region of interest" description="Disordered" evidence="2">
    <location>
        <begin position="1"/>
        <end position="55"/>
    </location>
</feature>
<feature type="domain" description="Apple" evidence="3">
    <location>
        <begin position="194"/>
        <end position="273"/>
    </location>
</feature>
<feature type="coiled-coil region" evidence="1">
    <location>
        <begin position="270"/>
        <end position="297"/>
    </location>
</feature>
<dbReference type="Proteomes" id="UP000054815">
    <property type="component" value="Unassembled WGS sequence"/>
</dbReference>
<feature type="domain" description="Apple" evidence="3">
    <location>
        <begin position="67"/>
        <end position="145"/>
    </location>
</feature>
<feature type="compositionally biased region" description="Basic and acidic residues" evidence="2">
    <location>
        <begin position="40"/>
        <end position="49"/>
    </location>
</feature>
<dbReference type="SUPFAM" id="SSF57414">
    <property type="entry name" value="Hairpin loop containing domain-like"/>
    <property type="match status" value="2"/>
</dbReference>
<dbReference type="AlphaFoldDB" id="A0A0V0YFK6"/>
<gene>
    <name evidence="4" type="ORF">T4E_12193</name>
</gene>
<evidence type="ECO:0000256" key="1">
    <source>
        <dbReference type="SAM" id="Coils"/>
    </source>
</evidence>
<accession>A0A0V0YFK6</accession>
<protein>
    <recommendedName>
        <fullName evidence="3">Apple domain-containing protein</fullName>
    </recommendedName>
</protein>
<dbReference type="STRING" id="6337.A0A0V0YFK6"/>
<feature type="domain" description="Apple" evidence="3">
    <location>
        <begin position="895"/>
        <end position="975"/>
    </location>
</feature>
<proteinExistence type="predicted"/>